<protein>
    <submittedName>
        <fullName evidence="1">Uncharacterized protein</fullName>
    </submittedName>
</protein>
<accession>A0ABQ5C6C9</accession>
<proteinExistence type="predicted"/>
<organism evidence="1 2">
    <name type="scientific">Tanacetum coccineum</name>
    <dbReference type="NCBI Taxonomy" id="301880"/>
    <lineage>
        <taxon>Eukaryota</taxon>
        <taxon>Viridiplantae</taxon>
        <taxon>Streptophyta</taxon>
        <taxon>Embryophyta</taxon>
        <taxon>Tracheophyta</taxon>
        <taxon>Spermatophyta</taxon>
        <taxon>Magnoliopsida</taxon>
        <taxon>eudicotyledons</taxon>
        <taxon>Gunneridae</taxon>
        <taxon>Pentapetalae</taxon>
        <taxon>asterids</taxon>
        <taxon>campanulids</taxon>
        <taxon>Asterales</taxon>
        <taxon>Asteraceae</taxon>
        <taxon>Asteroideae</taxon>
        <taxon>Anthemideae</taxon>
        <taxon>Anthemidinae</taxon>
        <taxon>Tanacetum</taxon>
    </lineage>
</organism>
<name>A0ABQ5C6C9_9ASTR</name>
<comment type="caution">
    <text evidence="1">The sequence shown here is derived from an EMBL/GenBank/DDBJ whole genome shotgun (WGS) entry which is preliminary data.</text>
</comment>
<reference evidence="1" key="1">
    <citation type="journal article" date="2022" name="Int. J. Mol. Sci.">
        <title>Draft Genome of Tanacetum Coccineum: Genomic Comparison of Closely Related Tanacetum-Family Plants.</title>
        <authorList>
            <person name="Yamashiro T."/>
            <person name="Shiraishi A."/>
            <person name="Nakayama K."/>
            <person name="Satake H."/>
        </authorList>
    </citation>
    <scope>NUCLEOTIDE SEQUENCE</scope>
</reference>
<dbReference type="PANTHER" id="PTHR11439:SF495">
    <property type="entry name" value="REVERSE TRANSCRIPTASE, RNA-DEPENDENT DNA POLYMERASE-RELATED"/>
    <property type="match status" value="1"/>
</dbReference>
<keyword evidence="2" id="KW-1185">Reference proteome</keyword>
<evidence type="ECO:0000313" key="2">
    <source>
        <dbReference type="Proteomes" id="UP001151760"/>
    </source>
</evidence>
<sequence length="209" mass="22939">MTKRSTFVNKNISKTTKKYEISNSFSVKTPMLPPNNLGLGLSGKLVNETLYRGMIGSLMYLTASQHNIQFSTCFGLKGYLDSDYVGCNMDRKSTSGACQLLGGKLVCWSAKKQQLVAMCSAEVEYVTTARSRGGRGVKEKNTVIAAKDVVFSTWMAFGGNTRDLGSFGEETDEITDLHQILEKILLTGRGDGVAGIKRRRRDPSSDDVR</sequence>
<gene>
    <name evidence="1" type="ORF">Tco_0891949</name>
</gene>
<dbReference type="PANTHER" id="PTHR11439">
    <property type="entry name" value="GAG-POL-RELATED RETROTRANSPOSON"/>
    <property type="match status" value="1"/>
</dbReference>
<dbReference type="EMBL" id="BQNB010013935">
    <property type="protein sequence ID" value="GJT22012.1"/>
    <property type="molecule type" value="Genomic_DNA"/>
</dbReference>
<dbReference type="Proteomes" id="UP001151760">
    <property type="component" value="Unassembled WGS sequence"/>
</dbReference>
<evidence type="ECO:0000313" key="1">
    <source>
        <dbReference type="EMBL" id="GJT22012.1"/>
    </source>
</evidence>
<reference evidence="1" key="2">
    <citation type="submission" date="2022-01" db="EMBL/GenBank/DDBJ databases">
        <authorList>
            <person name="Yamashiro T."/>
            <person name="Shiraishi A."/>
            <person name="Satake H."/>
            <person name="Nakayama K."/>
        </authorList>
    </citation>
    <scope>NUCLEOTIDE SEQUENCE</scope>
</reference>